<evidence type="ECO:0000313" key="3">
    <source>
        <dbReference type="Proteomes" id="UP001251528"/>
    </source>
</evidence>
<feature type="transmembrane region" description="Helical" evidence="1">
    <location>
        <begin position="115"/>
        <end position="132"/>
    </location>
</feature>
<gene>
    <name evidence="2" type="ORF">QQS21_001736</name>
</gene>
<sequence length="165" mass="18763">MQMEHVDEDENENRGRIPEDISVHLAISFFQYALQFCLVQPDNGVEGCVRIDRKQSQAIIAGAKNVTLWDDGGIGRSIRQSFGWEMEHPFLFLFEGKRASKCIQIDPRSGKGSPVYLIAICSTFISFIHFTFGSDYNEYLDATTVEEQKQLINDSTKDTFAYMSC</sequence>
<evidence type="ECO:0000313" key="2">
    <source>
        <dbReference type="EMBL" id="KAK2612310.1"/>
    </source>
</evidence>
<name>A0AAJ0CWN2_9HYPO</name>
<keyword evidence="1" id="KW-1133">Transmembrane helix</keyword>
<keyword evidence="1" id="KW-0812">Transmembrane</keyword>
<dbReference type="Proteomes" id="UP001251528">
    <property type="component" value="Unassembled WGS sequence"/>
</dbReference>
<accession>A0AAJ0CWN2</accession>
<keyword evidence="3" id="KW-1185">Reference proteome</keyword>
<evidence type="ECO:0000256" key="1">
    <source>
        <dbReference type="SAM" id="Phobius"/>
    </source>
</evidence>
<organism evidence="2 3">
    <name type="scientific">Conoideocrella luteorostrata</name>
    <dbReference type="NCBI Taxonomy" id="1105319"/>
    <lineage>
        <taxon>Eukaryota</taxon>
        <taxon>Fungi</taxon>
        <taxon>Dikarya</taxon>
        <taxon>Ascomycota</taxon>
        <taxon>Pezizomycotina</taxon>
        <taxon>Sordariomycetes</taxon>
        <taxon>Hypocreomycetidae</taxon>
        <taxon>Hypocreales</taxon>
        <taxon>Clavicipitaceae</taxon>
        <taxon>Conoideocrella</taxon>
    </lineage>
</organism>
<reference evidence="2" key="1">
    <citation type="submission" date="2023-06" db="EMBL/GenBank/DDBJ databases">
        <title>Conoideocrella luteorostrata (Hypocreales: Clavicipitaceae), a potential biocontrol fungus for elongate hemlock scale in United States Christmas tree production areas.</title>
        <authorList>
            <person name="Barrett H."/>
            <person name="Lovett B."/>
            <person name="Macias A.M."/>
            <person name="Stajich J.E."/>
            <person name="Kasson M.T."/>
        </authorList>
    </citation>
    <scope>NUCLEOTIDE SEQUENCE</scope>
    <source>
        <strain evidence="2">ARSEF 14590</strain>
    </source>
</reference>
<dbReference type="AlphaFoldDB" id="A0AAJ0CWN2"/>
<comment type="caution">
    <text evidence="2">The sequence shown here is derived from an EMBL/GenBank/DDBJ whole genome shotgun (WGS) entry which is preliminary data.</text>
</comment>
<keyword evidence="1" id="KW-0472">Membrane</keyword>
<protein>
    <submittedName>
        <fullName evidence="2">Uncharacterized protein</fullName>
    </submittedName>
</protein>
<proteinExistence type="predicted"/>
<dbReference type="EMBL" id="JASWJB010000018">
    <property type="protein sequence ID" value="KAK2612310.1"/>
    <property type="molecule type" value="Genomic_DNA"/>
</dbReference>